<dbReference type="GO" id="GO:0016746">
    <property type="term" value="F:acyltransferase activity"/>
    <property type="evidence" value="ECO:0007669"/>
    <property type="project" value="UniProtKB-KW"/>
</dbReference>
<feature type="transmembrane region" description="Helical" evidence="8">
    <location>
        <begin position="359"/>
        <end position="378"/>
    </location>
</feature>
<evidence type="ECO:0000313" key="10">
    <source>
        <dbReference type="Proteomes" id="UP001302349"/>
    </source>
</evidence>
<feature type="transmembrane region" description="Helical" evidence="8">
    <location>
        <begin position="399"/>
        <end position="418"/>
    </location>
</feature>
<sequence length="448" mass="52036">MLFNSFHFVYFFLAITAFYYLLSYKYRWVLLLIGSYYFYMNWKPVYALLILFSTFTTYLAALGIQSSERATRRKLYLYLSVLINFSILFVFKYFNFINQSVYEGLTALHIRWPVPDLNLLLPVGISFYTFQAVGYSVDVYRGEIKAEKHFGIYALFVSFFPQLVAGPIERAKNLLPQFRSKVIFDVGNISSGMQKALWGFFIKLVIADRAAIYVDAIYNHVEFHTSLSFVLATFIFAIQIYCDFAGYSLIAIGCAEILGFSLMTNFRRPYFAPTITDFWRRWHISLSTWFKDYVYIPLGGNRKGSARTYFNLFLTFVISGLWHGANWTFVVWGALHGFYQVVEKFFKTNIPSKRPVLRFIYYMIAMGLVMIAWVFFRANSISDASTIFGSFLQPKTSVFLDKTTLFYLFIGIFILIGVEAIQEFSPGYCRPGNNSFLSGLLRIYAFPY</sequence>
<feature type="transmembrane region" description="Helical" evidence="8">
    <location>
        <begin position="44"/>
        <end position="64"/>
    </location>
</feature>
<evidence type="ECO:0000256" key="1">
    <source>
        <dbReference type="ARBA" id="ARBA00004651"/>
    </source>
</evidence>
<comment type="similarity">
    <text evidence="2 7">Belongs to the membrane-bound acyltransferase family.</text>
</comment>
<dbReference type="InterPro" id="IPR004299">
    <property type="entry name" value="MBOAT_fam"/>
</dbReference>
<dbReference type="Pfam" id="PF03062">
    <property type="entry name" value="MBOAT"/>
    <property type="match status" value="1"/>
</dbReference>
<keyword evidence="10" id="KW-1185">Reference proteome</keyword>
<keyword evidence="6 7" id="KW-0472">Membrane</keyword>
<reference evidence="9 10" key="1">
    <citation type="journal article" date="2023" name="Microbiol. Resour. Announc.">
        <title>Complete Genome Sequence of Imperialibacter roseus strain P4T.</title>
        <authorList>
            <person name="Tizabi D.R."/>
            <person name="Bachvaroff T."/>
            <person name="Hill R.T."/>
        </authorList>
    </citation>
    <scope>NUCLEOTIDE SEQUENCE [LARGE SCALE GENOMIC DNA]</scope>
    <source>
        <strain evidence="9 10">P4T</strain>
    </source>
</reference>
<dbReference type="InterPro" id="IPR024194">
    <property type="entry name" value="Ac/AlaTfrase_AlgI/DltB"/>
</dbReference>
<protein>
    <submittedName>
        <fullName evidence="9">MBOAT family O-acyltransferase</fullName>
        <ecNumber evidence="9">2.3.-.-</ecNumber>
    </submittedName>
</protein>
<dbReference type="PANTHER" id="PTHR13285:SF18">
    <property type="entry name" value="PROTEIN-CYSTEINE N-PALMITOYLTRANSFERASE RASP"/>
    <property type="match status" value="1"/>
</dbReference>
<evidence type="ECO:0000256" key="3">
    <source>
        <dbReference type="ARBA" id="ARBA00022475"/>
    </source>
</evidence>
<evidence type="ECO:0000256" key="2">
    <source>
        <dbReference type="ARBA" id="ARBA00010323"/>
    </source>
</evidence>
<organism evidence="9 10">
    <name type="scientific">Imperialibacter roseus</name>
    <dbReference type="NCBI Taxonomy" id="1324217"/>
    <lineage>
        <taxon>Bacteria</taxon>
        <taxon>Pseudomonadati</taxon>
        <taxon>Bacteroidota</taxon>
        <taxon>Cytophagia</taxon>
        <taxon>Cytophagales</taxon>
        <taxon>Flammeovirgaceae</taxon>
        <taxon>Imperialibacter</taxon>
    </lineage>
</organism>
<feature type="transmembrane region" description="Helical" evidence="8">
    <location>
        <begin position="76"/>
        <end position="97"/>
    </location>
</feature>
<evidence type="ECO:0000256" key="8">
    <source>
        <dbReference type="SAM" id="Phobius"/>
    </source>
</evidence>
<evidence type="ECO:0000256" key="5">
    <source>
        <dbReference type="ARBA" id="ARBA00022989"/>
    </source>
</evidence>
<keyword evidence="7 9" id="KW-0808">Transferase</keyword>
<dbReference type="InterPro" id="IPR051085">
    <property type="entry name" value="MB_O-acyltransferase"/>
</dbReference>
<dbReference type="EC" id="2.3.-.-" evidence="9"/>
<keyword evidence="5 8" id="KW-1133">Transmembrane helix</keyword>
<gene>
    <name evidence="9" type="ORF">RT717_19940</name>
</gene>
<name>A0ABZ0IJZ9_9BACT</name>
<comment type="subcellular location">
    <subcellularLocation>
        <location evidence="1">Cell membrane</location>
        <topology evidence="1">Multi-pass membrane protein</topology>
    </subcellularLocation>
</comment>
<feature type="transmembrane region" description="Helical" evidence="8">
    <location>
        <begin position="150"/>
        <end position="168"/>
    </location>
</feature>
<dbReference type="InterPro" id="IPR028362">
    <property type="entry name" value="AlgI"/>
</dbReference>
<dbReference type="RefSeq" id="WP_317488114.1">
    <property type="nucleotide sequence ID" value="NZ_CP136051.1"/>
</dbReference>
<feature type="transmembrane region" description="Helical" evidence="8">
    <location>
        <begin position="247"/>
        <end position="266"/>
    </location>
</feature>
<accession>A0ABZ0IJZ9</accession>
<feature type="transmembrane region" description="Helical" evidence="8">
    <location>
        <begin position="312"/>
        <end position="339"/>
    </location>
</feature>
<dbReference type="PANTHER" id="PTHR13285">
    <property type="entry name" value="ACYLTRANSFERASE"/>
    <property type="match status" value="1"/>
</dbReference>
<keyword evidence="3 7" id="KW-1003">Cell membrane</keyword>
<feature type="transmembrane region" description="Helical" evidence="8">
    <location>
        <begin position="117"/>
        <end position="138"/>
    </location>
</feature>
<dbReference type="EMBL" id="CP136051">
    <property type="protein sequence ID" value="WOK05355.1"/>
    <property type="molecule type" value="Genomic_DNA"/>
</dbReference>
<evidence type="ECO:0000256" key="4">
    <source>
        <dbReference type="ARBA" id="ARBA00022692"/>
    </source>
</evidence>
<dbReference type="Proteomes" id="UP001302349">
    <property type="component" value="Chromosome"/>
</dbReference>
<keyword evidence="4 8" id="KW-0812">Transmembrane</keyword>
<feature type="transmembrane region" description="Helical" evidence="8">
    <location>
        <begin position="7"/>
        <end position="24"/>
    </location>
</feature>
<dbReference type="PIRSF" id="PIRSF016636">
    <property type="entry name" value="AlgI_DltB"/>
    <property type="match status" value="1"/>
</dbReference>
<evidence type="ECO:0000313" key="9">
    <source>
        <dbReference type="EMBL" id="WOK05355.1"/>
    </source>
</evidence>
<evidence type="ECO:0000256" key="7">
    <source>
        <dbReference type="PIRNR" id="PIRNR016636"/>
    </source>
</evidence>
<dbReference type="PIRSF" id="PIRSF500217">
    <property type="entry name" value="AlgI"/>
    <property type="match status" value="1"/>
</dbReference>
<evidence type="ECO:0000256" key="6">
    <source>
        <dbReference type="ARBA" id="ARBA00023136"/>
    </source>
</evidence>
<proteinExistence type="inferred from homology"/>
<feature type="transmembrane region" description="Helical" evidence="8">
    <location>
        <begin position="221"/>
        <end position="241"/>
    </location>
</feature>
<keyword evidence="7 9" id="KW-0012">Acyltransferase</keyword>